<comment type="similarity">
    <text evidence="1">Belongs to the protein-tyrosine phosphatase family. Non-receptor class dual specificity subfamily.</text>
</comment>
<dbReference type="InterPro" id="IPR000340">
    <property type="entry name" value="Dual-sp_phosphatase_cat-dom"/>
</dbReference>
<evidence type="ECO:0000259" key="4">
    <source>
        <dbReference type="PROSITE" id="PS50056"/>
    </source>
</evidence>
<dbReference type="Proteomes" id="UP000237000">
    <property type="component" value="Unassembled WGS sequence"/>
</dbReference>
<evidence type="ECO:0000313" key="5">
    <source>
        <dbReference type="EMBL" id="POO02221.1"/>
    </source>
</evidence>
<feature type="domain" description="Tyrosine specific protein phosphatases" evidence="4">
    <location>
        <begin position="115"/>
        <end position="183"/>
    </location>
</feature>
<comment type="caution">
    <text evidence="5">The sequence shown here is derived from an EMBL/GenBank/DDBJ whole genome shotgun (WGS) entry which is preliminary data.</text>
</comment>
<dbReference type="STRING" id="63057.A0A2P5FWP0"/>
<dbReference type="InterPro" id="IPR052103">
    <property type="entry name" value="Dual_spec_Phospatases"/>
</dbReference>
<keyword evidence="3" id="KW-0904">Protein phosphatase</keyword>
<sequence length="285" mass="31203">MADASSSSSSKPQFETFNWLQAIAVSFGEKLPNTFSRVWAKVIQGFGLNFDSENSVSQGTKMEGAKKFAGAVRVGETPIEIRERIYIARSKILEEGFSLRRANISLLRMDEDIRSSFHRCLQSIQERINRGQNVLLVCSKGGSRSASIIMAYLITFDHLNLYKAIELVNDRWTGNKPTENHMTQLIRYYINVILGQYAAADHGVVAQNADEVAAELAQDAGAGVGAQVAQNVVEDGLASLEAQQAGADQAEVTQNVGPDLLAGAAEESGTNKVWEQNEVQVHWLV</sequence>
<dbReference type="Gene3D" id="3.90.190.10">
    <property type="entry name" value="Protein tyrosine phosphatase superfamily"/>
    <property type="match status" value="1"/>
</dbReference>
<dbReference type="Pfam" id="PF00782">
    <property type="entry name" value="DSPc"/>
    <property type="match status" value="1"/>
</dbReference>
<accession>A0A2P5FWP0</accession>
<proteinExistence type="inferred from homology"/>
<dbReference type="GO" id="GO:0005737">
    <property type="term" value="C:cytoplasm"/>
    <property type="evidence" value="ECO:0007669"/>
    <property type="project" value="TreeGrafter"/>
</dbReference>
<dbReference type="GO" id="GO:0004721">
    <property type="term" value="F:phosphoprotein phosphatase activity"/>
    <property type="evidence" value="ECO:0007669"/>
    <property type="project" value="UniProtKB-KW"/>
</dbReference>
<dbReference type="InterPro" id="IPR000387">
    <property type="entry name" value="Tyr_Pase_dom"/>
</dbReference>
<dbReference type="OrthoDB" id="273181at2759"/>
<keyword evidence="2" id="KW-0378">Hydrolase</keyword>
<dbReference type="SMART" id="SM00195">
    <property type="entry name" value="DSPc"/>
    <property type="match status" value="1"/>
</dbReference>
<dbReference type="PANTHER" id="PTHR45961">
    <property type="entry name" value="IP21249P"/>
    <property type="match status" value="1"/>
</dbReference>
<dbReference type="InParanoid" id="A0A2P5FWP0"/>
<gene>
    <name evidence="5" type="ORF">TorRG33x02_020050</name>
</gene>
<protein>
    <submittedName>
        <fullName evidence="5">Dual specificity phosphatase</fullName>
    </submittedName>
</protein>
<dbReference type="CDD" id="cd14498">
    <property type="entry name" value="DSP"/>
    <property type="match status" value="1"/>
</dbReference>
<dbReference type="AlphaFoldDB" id="A0A2P5FWP0"/>
<reference evidence="6" key="1">
    <citation type="submission" date="2016-06" db="EMBL/GenBank/DDBJ databases">
        <title>Parallel loss of symbiosis genes in relatives of nitrogen-fixing non-legume Parasponia.</title>
        <authorList>
            <person name="Van Velzen R."/>
            <person name="Holmer R."/>
            <person name="Bu F."/>
            <person name="Rutten L."/>
            <person name="Van Zeijl A."/>
            <person name="Liu W."/>
            <person name="Santuari L."/>
            <person name="Cao Q."/>
            <person name="Sharma T."/>
            <person name="Shen D."/>
            <person name="Roswanjaya Y."/>
            <person name="Wardhani T."/>
            <person name="Kalhor M.S."/>
            <person name="Jansen J."/>
            <person name="Van den Hoogen J."/>
            <person name="Gungor B."/>
            <person name="Hartog M."/>
            <person name="Hontelez J."/>
            <person name="Verver J."/>
            <person name="Yang W.-C."/>
            <person name="Schijlen E."/>
            <person name="Repin R."/>
            <person name="Schilthuizen M."/>
            <person name="Schranz E."/>
            <person name="Heidstra R."/>
            <person name="Miyata K."/>
            <person name="Fedorova E."/>
            <person name="Kohlen W."/>
            <person name="Bisseling T."/>
            <person name="Smit S."/>
            <person name="Geurts R."/>
        </authorList>
    </citation>
    <scope>NUCLEOTIDE SEQUENCE [LARGE SCALE GENOMIC DNA]</scope>
    <source>
        <strain evidence="6">cv. RG33-2</strain>
    </source>
</reference>
<evidence type="ECO:0000256" key="1">
    <source>
        <dbReference type="ARBA" id="ARBA00008601"/>
    </source>
</evidence>
<evidence type="ECO:0000256" key="3">
    <source>
        <dbReference type="ARBA" id="ARBA00022912"/>
    </source>
</evidence>
<dbReference type="EMBL" id="JXTC01000005">
    <property type="protein sequence ID" value="POO02221.1"/>
    <property type="molecule type" value="Genomic_DNA"/>
</dbReference>
<keyword evidence="6" id="KW-1185">Reference proteome</keyword>
<dbReference type="SUPFAM" id="SSF52799">
    <property type="entry name" value="(Phosphotyrosine protein) phosphatases II"/>
    <property type="match status" value="1"/>
</dbReference>
<dbReference type="InterPro" id="IPR029021">
    <property type="entry name" value="Prot-tyrosine_phosphatase-like"/>
</dbReference>
<evidence type="ECO:0000313" key="6">
    <source>
        <dbReference type="Proteomes" id="UP000237000"/>
    </source>
</evidence>
<evidence type="ECO:0000256" key="2">
    <source>
        <dbReference type="ARBA" id="ARBA00022801"/>
    </source>
</evidence>
<dbReference type="InterPro" id="IPR020422">
    <property type="entry name" value="TYR_PHOSPHATASE_DUAL_dom"/>
</dbReference>
<dbReference type="PROSITE" id="PS50056">
    <property type="entry name" value="TYR_PHOSPHATASE_2"/>
    <property type="match status" value="1"/>
</dbReference>
<name>A0A2P5FWP0_TREOI</name>
<organism evidence="5 6">
    <name type="scientific">Trema orientale</name>
    <name type="common">Charcoal tree</name>
    <name type="synonym">Celtis orientalis</name>
    <dbReference type="NCBI Taxonomy" id="63057"/>
    <lineage>
        <taxon>Eukaryota</taxon>
        <taxon>Viridiplantae</taxon>
        <taxon>Streptophyta</taxon>
        <taxon>Embryophyta</taxon>
        <taxon>Tracheophyta</taxon>
        <taxon>Spermatophyta</taxon>
        <taxon>Magnoliopsida</taxon>
        <taxon>eudicotyledons</taxon>
        <taxon>Gunneridae</taxon>
        <taxon>Pentapetalae</taxon>
        <taxon>rosids</taxon>
        <taxon>fabids</taxon>
        <taxon>Rosales</taxon>
        <taxon>Cannabaceae</taxon>
        <taxon>Trema</taxon>
    </lineage>
</organism>
<dbReference type="PANTHER" id="PTHR45961:SF7">
    <property type="entry name" value="DUAL SPECIFICITY PHOSPHATASE 28"/>
    <property type="match status" value="1"/>
</dbReference>